<dbReference type="RefSeq" id="WP_135434259.1">
    <property type="nucleotide sequence ID" value="NZ_SRLA01000002.1"/>
</dbReference>
<dbReference type="Pfam" id="PF22352">
    <property type="entry name" value="K319L-like_PKD"/>
    <property type="match status" value="1"/>
</dbReference>
<dbReference type="InterPro" id="IPR013783">
    <property type="entry name" value="Ig-like_fold"/>
</dbReference>
<proteinExistence type="predicted"/>
<accession>A0A4Z0P842</accession>
<dbReference type="AlphaFoldDB" id="A0A4Z0P842"/>
<comment type="caution">
    <text evidence="1">The sequence shown here is derived from an EMBL/GenBank/DDBJ whole genome shotgun (WGS) entry which is preliminary data.</text>
</comment>
<dbReference type="Proteomes" id="UP000298337">
    <property type="component" value="Unassembled WGS sequence"/>
</dbReference>
<name>A0A4Z0P842_9BACT</name>
<gene>
    <name evidence="1" type="ORF">EU556_11575</name>
</gene>
<evidence type="ECO:0000313" key="2">
    <source>
        <dbReference type="Proteomes" id="UP000298337"/>
    </source>
</evidence>
<dbReference type="OrthoDB" id="892792at2"/>
<dbReference type="EMBL" id="SRLA01000002">
    <property type="protein sequence ID" value="TGE08349.1"/>
    <property type="molecule type" value="Genomic_DNA"/>
</dbReference>
<dbReference type="Gene3D" id="2.60.40.10">
    <property type="entry name" value="Immunoglobulins"/>
    <property type="match status" value="1"/>
</dbReference>
<evidence type="ECO:0000313" key="1">
    <source>
        <dbReference type="EMBL" id="TGE08349.1"/>
    </source>
</evidence>
<reference evidence="1 2" key="1">
    <citation type="submission" date="2019-04" db="EMBL/GenBank/DDBJ databases">
        <authorList>
            <person name="Feng G."/>
            <person name="Zhang J."/>
            <person name="Zhu H."/>
        </authorList>
    </citation>
    <scope>NUCLEOTIDE SEQUENCE [LARGE SCALE GENOMIC DNA]</scope>
    <source>
        <strain evidence="1 2">92R-1</strain>
    </source>
</reference>
<protein>
    <submittedName>
        <fullName evidence="1">Uncharacterized protein</fullName>
    </submittedName>
</protein>
<organism evidence="1 2">
    <name type="scientific">Hymenobacter fodinae</name>
    <dbReference type="NCBI Taxonomy" id="2510796"/>
    <lineage>
        <taxon>Bacteria</taxon>
        <taxon>Pseudomonadati</taxon>
        <taxon>Bacteroidota</taxon>
        <taxon>Cytophagia</taxon>
        <taxon>Cytophagales</taxon>
        <taxon>Hymenobacteraceae</taxon>
        <taxon>Hymenobacter</taxon>
    </lineage>
</organism>
<keyword evidence="2" id="KW-1185">Reference proteome</keyword>
<sequence>MQKATVKIMVRAATQNVISVANAGTATVIQLPTNQVVLQGSGTNSDGSIASYAWRQVTGPNQASGLPFTVKNPGSAGLG</sequence>